<dbReference type="GO" id="GO:0016301">
    <property type="term" value="F:kinase activity"/>
    <property type="evidence" value="ECO:0007669"/>
    <property type="project" value="UniProtKB-KW"/>
</dbReference>
<protein>
    <submittedName>
        <fullName evidence="2">ROK family sugar kinase</fullName>
    </submittedName>
</protein>
<evidence type="ECO:0000313" key="2">
    <source>
        <dbReference type="EMBL" id="ATX70485.1"/>
    </source>
</evidence>
<dbReference type="RefSeq" id="WP_100254051.1">
    <property type="nucleotide sequence ID" value="NZ_CP015819.1"/>
</dbReference>
<dbReference type="Proteomes" id="UP000231179">
    <property type="component" value="Chromosome"/>
</dbReference>
<organism evidence="2 3">
    <name type="scientific">Spiroplasma clarkii</name>
    <dbReference type="NCBI Taxonomy" id="2139"/>
    <lineage>
        <taxon>Bacteria</taxon>
        <taxon>Bacillati</taxon>
        <taxon>Mycoplasmatota</taxon>
        <taxon>Mollicutes</taxon>
        <taxon>Entomoplasmatales</taxon>
        <taxon>Spiroplasmataceae</taxon>
        <taxon>Spiroplasma</taxon>
    </lineage>
</organism>
<dbReference type="EMBL" id="CP024870">
    <property type="protein sequence ID" value="ATX70485.1"/>
    <property type="molecule type" value="Genomic_DNA"/>
</dbReference>
<proteinExistence type="inferred from homology"/>
<evidence type="ECO:0000313" key="3">
    <source>
        <dbReference type="Proteomes" id="UP000231179"/>
    </source>
</evidence>
<gene>
    <name evidence="2" type="ORF">SCLAR_v1c01540</name>
</gene>
<dbReference type="CDD" id="cd24152">
    <property type="entry name" value="ASKHA_NBD_ROK-like"/>
    <property type="match status" value="1"/>
</dbReference>
<reference evidence="2 3" key="1">
    <citation type="submission" date="2017-11" db="EMBL/GenBank/DDBJ databases">
        <title>Complete genome sequence of Spiroplasma clarkii CN-5 (DSM 19994).</title>
        <authorList>
            <person name="Tsai Y.-M."/>
            <person name="Chang A."/>
            <person name="Lo W.-S."/>
            <person name="Kuo C.-H."/>
        </authorList>
    </citation>
    <scope>NUCLEOTIDE SEQUENCE [LARGE SCALE GENOMIC DNA]</scope>
    <source>
        <strain evidence="2 3">CN-5</strain>
    </source>
</reference>
<dbReference type="OrthoDB" id="9795247at2"/>
<dbReference type="InterPro" id="IPR000600">
    <property type="entry name" value="ROK"/>
</dbReference>
<dbReference type="AlphaFoldDB" id="A0A1Y0KZU3"/>
<dbReference type="SUPFAM" id="SSF53067">
    <property type="entry name" value="Actin-like ATPase domain"/>
    <property type="match status" value="1"/>
</dbReference>
<keyword evidence="2" id="KW-0418">Kinase</keyword>
<dbReference type="Pfam" id="PF00480">
    <property type="entry name" value="ROK"/>
    <property type="match status" value="1"/>
</dbReference>
<evidence type="ECO:0000256" key="1">
    <source>
        <dbReference type="ARBA" id="ARBA00006479"/>
    </source>
</evidence>
<accession>A0A1Y0KZU3</accession>
<dbReference type="Gene3D" id="3.30.420.40">
    <property type="match status" value="2"/>
</dbReference>
<comment type="similarity">
    <text evidence="1">Belongs to the ROK (NagC/XylR) family.</text>
</comment>
<dbReference type="InterPro" id="IPR043129">
    <property type="entry name" value="ATPase_NBD"/>
</dbReference>
<name>A0A1Y0KZU3_9MOLU</name>
<dbReference type="PANTHER" id="PTHR18964">
    <property type="entry name" value="ROK (REPRESSOR, ORF, KINASE) FAMILY"/>
    <property type="match status" value="1"/>
</dbReference>
<keyword evidence="2" id="KW-0808">Transferase</keyword>
<keyword evidence="3" id="KW-1185">Reference proteome</keyword>
<dbReference type="KEGG" id="scla:SCLARK_00293"/>
<dbReference type="PANTHER" id="PTHR18964:SF170">
    <property type="entry name" value="SUGAR KINASE"/>
    <property type="match status" value="1"/>
</dbReference>
<sequence length="289" mass="31674">MKLCIDIGGMSCKFAVFDERQRVIFKTNAKYGQLIDYIKLEKLLFENVELIIKEHQIDSICIATPGIIDPETGQMTGISAIEGQTNFNSKTALAEKFNLPVFIENDANCAAIAELRAGAAINSKNAVFIVVGTGVGGALVVNNSLYHGSFLRAGEFGGALYLNNQDEVKNYSAAAGMNFLQNYYKSLAKSSKSGEEIYDSYHTDQFAKQAIDTQISRLANLILFLATTLDPDVVVIGGGISANQLFMDLLQTELQTISKLADFEFKTKIKKALFENDANLLGAYFLNEE</sequence>